<comment type="caution">
    <text evidence="4">The sequence shown here is derived from an EMBL/GenBank/DDBJ whole genome shotgun (WGS) entry which is preliminary data.</text>
</comment>
<dbReference type="InterPro" id="IPR011330">
    <property type="entry name" value="Glyco_hydro/deAcase_b/a-brl"/>
</dbReference>
<evidence type="ECO:0000259" key="3">
    <source>
        <dbReference type="PROSITE" id="PS51677"/>
    </source>
</evidence>
<dbReference type="GO" id="GO:0005975">
    <property type="term" value="P:carbohydrate metabolic process"/>
    <property type="evidence" value="ECO:0007669"/>
    <property type="project" value="InterPro"/>
</dbReference>
<feature type="domain" description="NodB homology" evidence="3">
    <location>
        <begin position="70"/>
        <end position="248"/>
    </location>
</feature>
<dbReference type="PANTHER" id="PTHR34216">
    <property type="match status" value="1"/>
</dbReference>
<evidence type="ECO:0000313" key="5">
    <source>
        <dbReference type="Proteomes" id="UP000620596"/>
    </source>
</evidence>
<dbReference type="Pfam" id="PF01522">
    <property type="entry name" value="Polysacc_deac_1"/>
    <property type="match status" value="1"/>
</dbReference>
<gene>
    <name evidence="4" type="ORF">GCM10011496_25930</name>
</gene>
<evidence type="ECO:0000313" key="4">
    <source>
        <dbReference type="EMBL" id="GGB03783.1"/>
    </source>
</evidence>
<evidence type="ECO:0000256" key="2">
    <source>
        <dbReference type="ARBA" id="ARBA00022729"/>
    </source>
</evidence>
<dbReference type="Gene3D" id="3.20.20.370">
    <property type="entry name" value="Glycoside hydrolase/deacetylase"/>
    <property type="match status" value="1"/>
</dbReference>
<accession>A0A916SMK2</accession>
<dbReference type="GO" id="GO:0005576">
    <property type="term" value="C:extracellular region"/>
    <property type="evidence" value="ECO:0007669"/>
    <property type="project" value="UniProtKB-SubCell"/>
</dbReference>
<organism evidence="4 5">
    <name type="scientific">Polaromonas eurypsychrophila</name>
    <dbReference type="NCBI Taxonomy" id="1614635"/>
    <lineage>
        <taxon>Bacteria</taxon>
        <taxon>Pseudomonadati</taxon>
        <taxon>Pseudomonadota</taxon>
        <taxon>Betaproteobacteria</taxon>
        <taxon>Burkholderiales</taxon>
        <taxon>Comamonadaceae</taxon>
        <taxon>Polaromonas</taxon>
    </lineage>
</organism>
<dbReference type="SUPFAM" id="SSF88713">
    <property type="entry name" value="Glycoside hydrolase/deacetylase"/>
    <property type="match status" value="1"/>
</dbReference>
<keyword evidence="2" id="KW-0732">Signal</keyword>
<dbReference type="EMBL" id="BMIG01000009">
    <property type="protein sequence ID" value="GGB03783.1"/>
    <property type="molecule type" value="Genomic_DNA"/>
</dbReference>
<dbReference type="CDD" id="cd10918">
    <property type="entry name" value="CE4_NodB_like_5s_6s"/>
    <property type="match status" value="1"/>
</dbReference>
<comment type="subcellular location">
    <subcellularLocation>
        <location evidence="1">Secreted</location>
    </subcellularLocation>
</comment>
<dbReference type="PROSITE" id="PS51677">
    <property type="entry name" value="NODB"/>
    <property type="match status" value="1"/>
</dbReference>
<protein>
    <submittedName>
        <fullName evidence="4">Polysaccharide deacetylase</fullName>
    </submittedName>
</protein>
<dbReference type="AlphaFoldDB" id="A0A916SMK2"/>
<reference evidence="4" key="2">
    <citation type="submission" date="2020-09" db="EMBL/GenBank/DDBJ databases">
        <authorList>
            <person name="Sun Q."/>
            <person name="Zhou Y."/>
        </authorList>
    </citation>
    <scope>NUCLEOTIDE SEQUENCE</scope>
    <source>
        <strain evidence="4">CGMCC 1.15322</strain>
    </source>
</reference>
<dbReference type="InterPro" id="IPR002509">
    <property type="entry name" value="NODB_dom"/>
</dbReference>
<proteinExistence type="predicted"/>
<name>A0A916SMK2_9BURK</name>
<dbReference type="GO" id="GO:0016810">
    <property type="term" value="F:hydrolase activity, acting on carbon-nitrogen (but not peptide) bonds"/>
    <property type="evidence" value="ECO:0007669"/>
    <property type="project" value="InterPro"/>
</dbReference>
<dbReference type="Proteomes" id="UP000620596">
    <property type="component" value="Unassembled WGS sequence"/>
</dbReference>
<dbReference type="RefSeq" id="WP_188708934.1">
    <property type="nucleotide sequence ID" value="NZ_BMIG01000009.1"/>
</dbReference>
<keyword evidence="5" id="KW-1185">Reference proteome</keyword>
<dbReference type="PANTHER" id="PTHR34216:SF3">
    <property type="entry name" value="POLY-BETA-1,6-N-ACETYL-D-GLUCOSAMINE N-DEACETYLASE"/>
    <property type="match status" value="1"/>
</dbReference>
<reference evidence="4" key="1">
    <citation type="journal article" date="2014" name="Int. J. Syst. Evol. Microbiol.">
        <title>Complete genome sequence of Corynebacterium casei LMG S-19264T (=DSM 44701T), isolated from a smear-ripened cheese.</title>
        <authorList>
            <consortium name="US DOE Joint Genome Institute (JGI-PGF)"/>
            <person name="Walter F."/>
            <person name="Albersmeier A."/>
            <person name="Kalinowski J."/>
            <person name="Ruckert C."/>
        </authorList>
    </citation>
    <scope>NUCLEOTIDE SEQUENCE</scope>
    <source>
        <strain evidence="4">CGMCC 1.15322</strain>
    </source>
</reference>
<dbReference type="InterPro" id="IPR051398">
    <property type="entry name" value="Polysacch_Deacetylase"/>
</dbReference>
<evidence type="ECO:0000256" key="1">
    <source>
        <dbReference type="ARBA" id="ARBA00004613"/>
    </source>
</evidence>
<sequence length="248" mass="27242">MFDSASPSPSIAILVYHQISEAPPKGAPFRSLYVAPDAFARQMVLLKLLGYQGLAMSALLPYLKGERRGKVVGITFDDGYLNNLTHALPVLQRHGFSSTCYAVSNLLGQTNVWDRDIGIAQVPLMDAEQLRLWVAGGQEVGSHTQNHARLLQSDALTALGEMTQDRAALEGLLAAPVQHFCYPYGEYAPEHVAMARRAGFHTVTTTRRGRSAVNGNLLELPRVPVVRSTSLPVFWLKIATAYEDRERA</sequence>